<dbReference type="EMBL" id="KN819337">
    <property type="protein sequence ID" value="KIJ15387.1"/>
    <property type="molecule type" value="Genomic_DNA"/>
</dbReference>
<evidence type="ECO:0000259" key="1">
    <source>
        <dbReference type="Pfam" id="PF20151"/>
    </source>
</evidence>
<feature type="domain" description="DUF6533" evidence="1">
    <location>
        <begin position="59"/>
        <end position="106"/>
    </location>
</feature>
<dbReference type="Proteomes" id="UP000053647">
    <property type="component" value="Unassembled WGS sequence"/>
</dbReference>
<reference evidence="3" key="2">
    <citation type="submission" date="2015-01" db="EMBL/GenBank/DDBJ databases">
        <title>Evolutionary Origins and Diversification of the Mycorrhizal Mutualists.</title>
        <authorList>
            <consortium name="DOE Joint Genome Institute"/>
            <consortium name="Mycorrhizal Genomics Consortium"/>
            <person name="Kohler A."/>
            <person name="Kuo A."/>
            <person name="Nagy L.G."/>
            <person name="Floudas D."/>
            <person name="Copeland A."/>
            <person name="Barry K.W."/>
            <person name="Cichocki N."/>
            <person name="Veneault-Fourrey C."/>
            <person name="LaButti K."/>
            <person name="Lindquist E.A."/>
            <person name="Lipzen A."/>
            <person name="Lundell T."/>
            <person name="Morin E."/>
            <person name="Murat C."/>
            <person name="Riley R."/>
            <person name="Ohm R."/>
            <person name="Sun H."/>
            <person name="Tunlid A."/>
            <person name="Henrissat B."/>
            <person name="Grigoriev I.V."/>
            <person name="Hibbett D.S."/>
            <person name="Martin F."/>
        </authorList>
    </citation>
    <scope>NUCLEOTIDE SEQUENCE [LARGE SCALE GENOMIC DNA]</scope>
    <source>
        <strain evidence="3">ATCC 200175</strain>
    </source>
</reference>
<organism evidence="2 3">
    <name type="scientific">Paxillus involutus ATCC 200175</name>
    <dbReference type="NCBI Taxonomy" id="664439"/>
    <lineage>
        <taxon>Eukaryota</taxon>
        <taxon>Fungi</taxon>
        <taxon>Dikarya</taxon>
        <taxon>Basidiomycota</taxon>
        <taxon>Agaricomycotina</taxon>
        <taxon>Agaricomycetes</taxon>
        <taxon>Agaricomycetidae</taxon>
        <taxon>Boletales</taxon>
        <taxon>Paxilineae</taxon>
        <taxon>Paxillaceae</taxon>
        <taxon>Paxillus</taxon>
    </lineage>
</organism>
<dbReference type="InterPro" id="IPR045340">
    <property type="entry name" value="DUF6533"/>
</dbReference>
<dbReference type="OrthoDB" id="2687242at2759"/>
<protein>
    <recommendedName>
        <fullName evidence="1">DUF6533 domain-containing protein</fullName>
    </recommendedName>
</protein>
<reference evidence="2 3" key="1">
    <citation type="submission" date="2014-06" db="EMBL/GenBank/DDBJ databases">
        <authorList>
            <consortium name="DOE Joint Genome Institute"/>
            <person name="Kuo A."/>
            <person name="Kohler A."/>
            <person name="Nagy L.G."/>
            <person name="Floudas D."/>
            <person name="Copeland A."/>
            <person name="Barry K.W."/>
            <person name="Cichocki N."/>
            <person name="Veneault-Fourrey C."/>
            <person name="LaButti K."/>
            <person name="Lindquist E.A."/>
            <person name="Lipzen A."/>
            <person name="Lundell T."/>
            <person name="Morin E."/>
            <person name="Murat C."/>
            <person name="Sun H."/>
            <person name="Tunlid A."/>
            <person name="Henrissat B."/>
            <person name="Grigoriev I.V."/>
            <person name="Hibbett D.S."/>
            <person name="Martin F."/>
            <person name="Nordberg H.P."/>
            <person name="Cantor M.N."/>
            <person name="Hua S.X."/>
        </authorList>
    </citation>
    <scope>NUCLEOTIDE SEQUENCE [LARGE SCALE GENOMIC DNA]</scope>
    <source>
        <strain evidence="2 3">ATCC 200175</strain>
    </source>
</reference>
<name>A0A0C9U7H6_PAXIN</name>
<evidence type="ECO:0000313" key="2">
    <source>
        <dbReference type="EMBL" id="KIJ15387.1"/>
    </source>
</evidence>
<dbReference type="Pfam" id="PF20151">
    <property type="entry name" value="DUF6533"/>
    <property type="match status" value="1"/>
</dbReference>
<gene>
    <name evidence="2" type="ORF">PAXINDRAFT_11931</name>
</gene>
<proteinExistence type="predicted"/>
<dbReference type="AlphaFoldDB" id="A0A0C9U7H6"/>
<accession>A0A0C9U7H6</accession>
<sequence length="136" mass="15403">MMREGFIYPVGGSDSSYNPPLAFTAKLSSPKRSRLMPSGHLSADAPLHSGWQLQINTVVTTVSFAILIYDYVLTFEREVRLFWQRPWPRLSWAFALFVANRYITLMVHVANVVETFWIVSPPSGDAELVPIAKPFD</sequence>
<dbReference type="HOGENOM" id="CLU_2062968_0_0_1"/>
<evidence type="ECO:0000313" key="3">
    <source>
        <dbReference type="Proteomes" id="UP000053647"/>
    </source>
</evidence>
<keyword evidence="3" id="KW-1185">Reference proteome</keyword>